<gene>
    <name evidence="2" type="ORF">Aca07nite_83990</name>
</gene>
<organism evidence="2">
    <name type="scientific">Actinoplanes campanulatus</name>
    <dbReference type="NCBI Taxonomy" id="113559"/>
    <lineage>
        <taxon>Bacteria</taxon>
        <taxon>Bacillati</taxon>
        <taxon>Actinomycetota</taxon>
        <taxon>Actinomycetes</taxon>
        <taxon>Micromonosporales</taxon>
        <taxon>Micromonosporaceae</taxon>
        <taxon>Actinoplanes</taxon>
    </lineage>
</organism>
<evidence type="ECO:0000256" key="1">
    <source>
        <dbReference type="SAM" id="MobiDB-lite"/>
    </source>
</evidence>
<comment type="caution">
    <text evidence="2">The sequence shown here is derived from an EMBL/GenBank/DDBJ whole genome shotgun (WGS) entry which is preliminary data.</text>
</comment>
<dbReference type="EMBL" id="BOMF01000171">
    <property type="protein sequence ID" value="GID51124.1"/>
    <property type="molecule type" value="Genomic_DNA"/>
</dbReference>
<evidence type="ECO:0000313" key="2">
    <source>
        <dbReference type="EMBL" id="GID51124.1"/>
    </source>
</evidence>
<proteinExistence type="predicted"/>
<reference evidence="2" key="1">
    <citation type="submission" date="2021-01" db="EMBL/GenBank/DDBJ databases">
        <title>Whole genome shotgun sequence of Actinoplanes capillaceus NBRC 16408.</title>
        <authorList>
            <person name="Komaki H."/>
            <person name="Tamura T."/>
        </authorList>
    </citation>
    <scope>NUCLEOTIDE SEQUENCE [LARGE SCALE GENOMIC DNA]</scope>
    <source>
        <strain evidence="2">NBRC 16408</strain>
    </source>
</reference>
<feature type="region of interest" description="Disordered" evidence="1">
    <location>
        <begin position="54"/>
        <end position="73"/>
    </location>
</feature>
<sequence length="73" mass="7985">MMAPPSDISGSTDACALPHRQPPYDRAPRPGLTPPNLEHDPVSDGRAVLAEIKASRAAQESRVRRRENLVSRD</sequence>
<accession>A0ABQ3WXV9</accession>
<protein>
    <submittedName>
        <fullName evidence="2">Uncharacterized protein</fullName>
    </submittedName>
</protein>
<name>A0ABQ3WXV9_9ACTN</name>
<feature type="region of interest" description="Disordered" evidence="1">
    <location>
        <begin position="1"/>
        <end position="44"/>
    </location>
</feature>
<feature type="compositionally biased region" description="Basic and acidic residues" evidence="1">
    <location>
        <begin position="59"/>
        <end position="73"/>
    </location>
</feature>